<evidence type="ECO:0000313" key="4">
    <source>
        <dbReference type="Proteomes" id="UP000649289"/>
    </source>
</evidence>
<sequence>MGSRVGVAVIRATPTVWALVLAAVLLGPALAPGYVLSYDMVWVPDLALGRDVLGLGSALPRAIPSDAVVAALDELVPGALLQKIVLLGSLTAAGAGFGALVRDRGLPARLVAVSLGVWNPFVVDRLLLGHWPLLIAYAVLPWLAVVLRGGDSGRWGARVPLLLVLGSLSASAGLMTALVALTAAGRSGLRRTLLLLAYVAGANAPWILAGLTSPASRTTDPVGAMVFRTGDEGLLPGPLAALSFGGVWNADVVPASRLGIAGVATTALLVAAALIGAVLVARRRRTRPVPQLRAMALWWCVGWGLAAISWAAPQALGWWGAHVPAGGLVRDGSRMLALTVPLVVVLVAASVDELLDRVPEVGARAVVAAVLALVPISLMPDAAGGADGRLDAVRYPTSYADVRAAVAHAPSGDALSLPYVSYRAPAWNGYRRVLDPLPRYLDRTTVVNDELVVSGRTVAGEDPRSVLVAAALALPTPDERSLALREAGVSVVVTEEIEGYPVPALDGTTVHDGDLAVIVLGAASVRPLPRARAAAMAVAWLMWSAVVLGPLGHLVQARRSPRRRRDGQASDDAPGALP</sequence>
<evidence type="ECO:0000256" key="2">
    <source>
        <dbReference type="SAM" id="Phobius"/>
    </source>
</evidence>
<keyword evidence="2" id="KW-1133">Transmembrane helix</keyword>
<feature type="transmembrane region" description="Helical" evidence="2">
    <location>
        <begin position="332"/>
        <end position="349"/>
    </location>
</feature>
<feature type="transmembrane region" description="Helical" evidence="2">
    <location>
        <begin position="193"/>
        <end position="211"/>
    </location>
</feature>
<evidence type="ECO:0008006" key="5">
    <source>
        <dbReference type="Google" id="ProtNLM"/>
    </source>
</evidence>
<evidence type="ECO:0000313" key="3">
    <source>
        <dbReference type="EMBL" id="MBD3914620.1"/>
    </source>
</evidence>
<proteinExistence type="predicted"/>
<keyword evidence="4" id="KW-1185">Reference proteome</keyword>
<feature type="region of interest" description="Disordered" evidence="1">
    <location>
        <begin position="558"/>
        <end position="578"/>
    </location>
</feature>
<reference evidence="3 4" key="1">
    <citation type="submission" date="2020-09" db="EMBL/GenBank/DDBJ databases">
        <title>novel species in genus Nocardioides.</title>
        <authorList>
            <person name="Zhang G."/>
        </authorList>
    </citation>
    <scope>NUCLEOTIDE SEQUENCE [LARGE SCALE GENOMIC DNA]</scope>
    <source>
        <strain evidence="3 4">19197</strain>
    </source>
</reference>
<feature type="transmembrane region" description="Helical" evidence="2">
    <location>
        <begin position="533"/>
        <end position="555"/>
    </location>
</feature>
<accession>A0ABR8MGD0</accession>
<keyword evidence="2" id="KW-0812">Transmembrane</keyword>
<evidence type="ECO:0000256" key="1">
    <source>
        <dbReference type="SAM" id="MobiDB-lite"/>
    </source>
</evidence>
<comment type="caution">
    <text evidence="3">The sequence shown here is derived from an EMBL/GenBank/DDBJ whole genome shotgun (WGS) entry which is preliminary data.</text>
</comment>
<keyword evidence="2" id="KW-0472">Membrane</keyword>
<gene>
    <name evidence="3" type="ORF">IEZ25_08335</name>
</gene>
<protein>
    <recommendedName>
        <fullName evidence="5">DUF3367 domain-containing protein</fullName>
    </recommendedName>
</protein>
<feature type="transmembrane region" description="Helical" evidence="2">
    <location>
        <begin position="292"/>
        <end position="312"/>
    </location>
</feature>
<feature type="transmembrane region" description="Helical" evidence="2">
    <location>
        <begin position="80"/>
        <end position="101"/>
    </location>
</feature>
<feature type="transmembrane region" description="Helical" evidence="2">
    <location>
        <begin position="361"/>
        <end position="379"/>
    </location>
</feature>
<dbReference type="Proteomes" id="UP000649289">
    <property type="component" value="Unassembled WGS sequence"/>
</dbReference>
<feature type="transmembrane region" description="Helical" evidence="2">
    <location>
        <begin position="159"/>
        <end position="181"/>
    </location>
</feature>
<name>A0ABR8MGD0_9ACTN</name>
<dbReference type="EMBL" id="JACXYY010000003">
    <property type="protein sequence ID" value="MBD3914620.1"/>
    <property type="molecule type" value="Genomic_DNA"/>
</dbReference>
<feature type="transmembrane region" description="Helical" evidence="2">
    <location>
        <begin position="258"/>
        <end position="280"/>
    </location>
</feature>
<organism evidence="3 4">
    <name type="scientific">Nocardioides hwasunensis</name>
    <dbReference type="NCBI Taxonomy" id="397258"/>
    <lineage>
        <taxon>Bacteria</taxon>
        <taxon>Bacillati</taxon>
        <taxon>Actinomycetota</taxon>
        <taxon>Actinomycetes</taxon>
        <taxon>Propionibacteriales</taxon>
        <taxon>Nocardioidaceae</taxon>
        <taxon>Nocardioides</taxon>
    </lineage>
</organism>
<dbReference type="RefSeq" id="WP_191198947.1">
    <property type="nucleotide sequence ID" value="NZ_BAAAPA010000004.1"/>
</dbReference>
<feature type="transmembrane region" description="Helical" evidence="2">
    <location>
        <begin position="122"/>
        <end position="147"/>
    </location>
</feature>